<evidence type="ECO:0000259" key="2">
    <source>
        <dbReference type="Pfam" id="PF12770"/>
    </source>
</evidence>
<dbReference type="AlphaFoldDB" id="A0A4Z1P231"/>
<feature type="compositionally biased region" description="Polar residues" evidence="1">
    <location>
        <begin position="442"/>
        <end position="455"/>
    </location>
</feature>
<feature type="domain" description="CHAT" evidence="2">
    <location>
        <begin position="635"/>
        <end position="929"/>
    </location>
</feature>
<gene>
    <name evidence="3" type="ORF">E6O75_ATG01947</name>
</gene>
<protein>
    <recommendedName>
        <fullName evidence="2">CHAT domain-containing protein</fullName>
    </recommendedName>
</protein>
<accession>A0A4Z1P231</accession>
<evidence type="ECO:0000313" key="4">
    <source>
        <dbReference type="Proteomes" id="UP000298493"/>
    </source>
</evidence>
<keyword evidence="4" id="KW-1185">Reference proteome</keyword>
<dbReference type="PANTHER" id="PTHR10098">
    <property type="entry name" value="RAPSYN-RELATED"/>
    <property type="match status" value="1"/>
</dbReference>
<name>A0A4Z1P231_9PEZI</name>
<dbReference type="STRING" id="86259.A0A4Z1P231"/>
<dbReference type="Proteomes" id="UP000298493">
    <property type="component" value="Unassembled WGS sequence"/>
</dbReference>
<dbReference type="PANTHER" id="PTHR10098:SF108">
    <property type="entry name" value="TETRATRICOPEPTIDE REPEAT PROTEIN 28"/>
    <property type="match status" value="1"/>
</dbReference>
<feature type="compositionally biased region" description="Low complexity" evidence="1">
    <location>
        <begin position="409"/>
        <end position="422"/>
    </location>
</feature>
<feature type="region of interest" description="Disordered" evidence="1">
    <location>
        <begin position="405"/>
        <end position="466"/>
    </location>
</feature>
<evidence type="ECO:0000256" key="1">
    <source>
        <dbReference type="SAM" id="MobiDB-lite"/>
    </source>
</evidence>
<comment type="caution">
    <text evidence="3">The sequence shown here is derived from an EMBL/GenBank/DDBJ whole genome shotgun (WGS) entry which is preliminary data.</text>
</comment>
<dbReference type="InterPro" id="IPR024983">
    <property type="entry name" value="CHAT_dom"/>
</dbReference>
<dbReference type="EMBL" id="SNSC02000007">
    <property type="protein sequence ID" value="TID22773.1"/>
    <property type="molecule type" value="Genomic_DNA"/>
</dbReference>
<reference evidence="3 4" key="1">
    <citation type="submission" date="2019-04" db="EMBL/GenBank/DDBJ databases">
        <title>High contiguity whole genome sequence and gene annotation resource for two Venturia nashicola isolates.</title>
        <authorList>
            <person name="Prokchorchik M."/>
            <person name="Won K."/>
            <person name="Lee Y."/>
            <person name="Choi E.D."/>
            <person name="Segonzac C."/>
            <person name="Sohn K.H."/>
        </authorList>
    </citation>
    <scope>NUCLEOTIDE SEQUENCE [LARGE SCALE GENOMIC DNA]</scope>
    <source>
        <strain evidence="3 4">PRI2</strain>
    </source>
</reference>
<sequence length="951" mass="106878">MPFVDTAAAGCTPSIIIHQNSPEDTNLTAIDSGSSFEDKVRAISQAQAEPDSDNETIYQELNFSPTTLKDVYKCIENEDEGKNLARYLPAKIVQETRNKFRDSVRLGCKQDGFEALEEGLETLRNQTEEEDSDYWKFGQAEILLDLGKKDEARELLAHCGRRTPGTRVRPSRQRAKARTRADADADYAHMLKLAKQEELLDLSLRAESWEGAIAAAGRLYKINPGYFELQTPMDRFQRCRQLFNLGLLAEIQDPKSDLDKTRRFLSRALRFYNHGCYAIELFHEFFDPPNAIVNGFDHVDSANLFFSAARICIFFDKIGIFDKRGRPLSPAQFNKAFNQRSPLPCTPPLTEKDWRHQALQFLEQGRSRALLDSIVKGERIVTSMQRRLLIDDFVFAAQESIRVQKRNDSASSLPNSRSNSMSGANSPIETDDLLELAGQDQGRGSYTPTQGTLMTPLNHPFRKSPPLRPTLNIANLDDFAIVDSPCSSPISASMSRILSEEEKLRKLRIRMRWRKVLLYAFATSNPTLNAALPNSSSTRDVEAMRRSLPRDTVAIVYSLVSAAPTGIMMMVVTPLGIVEALWQETNVLVIQKQIAQLRDSMVAPNPRTRDMCQMSPTSSRRDSFVPDVASLEASLMAALAHPIQQHLFGKRSLIIIPSGDLAHVPWALLFGLPVTVVPSLSIWNRLHSHSYNPKPVPTKVSVVSNAPYDEQGFLRDIPYSRMEAFYVAKLHQQLPFISDHHDRAEFDKEAKSTQVLHLCAHSSFDHEDPMRSSIQLFKDPLTIEEWHSLAIKADLVVFSSCLSGISRAFDSGSTFGFAHTLLATGTQAFVGSLWPVEDDATLLLMMMFYEDLHKEISPSQALHNAQQKMRTMTESRLLDLVVKLQIQAQNVEEASQYVIKPKYWIGRLATLSVAELREARCWAAFILTGYGFKPIYGNGTEPDASVGAERD</sequence>
<evidence type="ECO:0000313" key="3">
    <source>
        <dbReference type="EMBL" id="TID22773.1"/>
    </source>
</evidence>
<proteinExistence type="predicted"/>
<dbReference type="Pfam" id="PF12770">
    <property type="entry name" value="CHAT"/>
    <property type="match status" value="1"/>
</dbReference>
<organism evidence="3 4">
    <name type="scientific">Venturia nashicola</name>
    <dbReference type="NCBI Taxonomy" id="86259"/>
    <lineage>
        <taxon>Eukaryota</taxon>
        <taxon>Fungi</taxon>
        <taxon>Dikarya</taxon>
        <taxon>Ascomycota</taxon>
        <taxon>Pezizomycotina</taxon>
        <taxon>Dothideomycetes</taxon>
        <taxon>Pleosporomycetidae</taxon>
        <taxon>Venturiales</taxon>
        <taxon>Venturiaceae</taxon>
        <taxon>Venturia</taxon>
    </lineage>
</organism>
<dbReference type="OrthoDB" id="5040840at2759"/>